<evidence type="ECO:0000256" key="1">
    <source>
        <dbReference type="ARBA" id="ARBA00022737"/>
    </source>
</evidence>
<feature type="repeat" description="PPR" evidence="2">
    <location>
        <begin position="537"/>
        <end position="571"/>
    </location>
</feature>
<evidence type="ECO:0000313" key="3">
    <source>
        <dbReference type="EMBL" id="THG08611.1"/>
    </source>
</evidence>
<dbReference type="Pfam" id="PF01535">
    <property type="entry name" value="PPR"/>
    <property type="match status" value="5"/>
</dbReference>
<dbReference type="FunFam" id="1.25.40.10:FF:000158">
    <property type="entry name" value="pentatricopeptide repeat-containing protein At2g33680"/>
    <property type="match status" value="1"/>
</dbReference>
<sequence length="761" mass="85142">MNAVVCFPTTSFPRLASHQQPFPPLKTKLLNDAFNPSSKLLNIKQNPNCITITCGVSFSEQSLFLNHDWPQLLQISIGSEDFLLGQAIHGFLLKFGYQNDVFRGNNLVSMYVKFDKLDDAQRVFDEMLDRNTITWTSLINGYSRVHDVKSVTRIAHHMHKSHEEFNEHTCSVILQACESPDERICGEQIHGFAIKSGFCDNVFVGTSLVSMYSRSGQLDDAEKLFNELTYKDVRCLNFMISEYGNAGYGEKALWFFFELLRIGLEPNDYTFTNVISACNGTVGLEEGRQLHGLAIKHGLVAKTSVGNTIITMYGRYGLVEEAECMFHGMAERNFVSWTALLSAYVRNGHGHKAFVGFLDMVNQGLNLDSNCLSCVLDGCSECQNLDFGLQIHGFVIKLGLVSNINVLTALIDLYAKCENLQSARLFLNGLSVINTASFNAFLTGFTEVDGGDDKDAMLLFNQLRLTELKPDSVTFACLISLSADQACLVRGTTLHAYAIKTGFESDLTVGNAVITMYAKCGSILDAHQMFTGMKVHDSVSWNSMVSAHALHGQGKEAVSLFEEMVSEGFLPDKITILAVLQACSYSGLCNYGFCVFNEMERKYGIRPVLEHFACMVDLFGRAGFFSEAMDFINESPFSDSPLLWRTLVHVCKLFADLKFGKMASKHLLYLQPKEAGSYMLVSNIFAGERMFDEASRVRTVMNDLKISKEAGCSWIEIYNKTHRFVASSKDHPESRDIYVILDQLRVEMEHINGDRTDLRLI</sequence>
<comment type="caution">
    <text evidence="3">The sequence shown here is derived from an EMBL/GenBank/DDBJ whole genome shotgun (WGS) entry which is preliminary data.</text>
</comment>
<dbReference type="AlphaFoldDB" id="A0A4S4DYS2"/>
<dbReference type="NCBIfam" id="TIGR00756">
    <property type="entry name" value="PPR"/>
    <property type="match status" value="3"/>
</dbReference>
<proteinExistence type="predicted"/>
<dbReference type="InterPro" id="IPR046960">
    <property type="entry name" value="PPR_At4g14850-like_plant"/>
</dbReference>
<dbReference type="FunFam" id="1.25.40.10:FF:000343">
    <property type="entry name" value="Pentatricopeptide repeat-containing protein At3g58590"/>
    <property type="match status" value="2"/>
</dbReference>
<dbReference type="EMBL" id="SDRB02009226">
    <property type="protein sequence ID" value="THG08611.1"/>
    <property type="molecule type" value="Genomic_DNA"/>
</dbReference>
<dbReference type="InterPro" id="IPR046848">
    <property type="entry name" value="E_motif"/>
</dbReference>
<dbReference type="GO" id="GO:0009451">
    <property type="term" value="P:RNA modification"/>
    <property type="evidence" value="ECO:0007669"/>
    <property type="project" value="InterPro"/>
</dbReference>
<dbReference type="InterPro" id="IPR002885">
    <property type="entry name" value="PPR_rpt"/>
</dbReference>
<keyword evidence="1" id="KW-0677">Repeat</keyword>
<evidence type="ECO:0000256" key="2">
    <source>
        <dbReference type="PROSITE-ProRule" id="PRU00708"/>
    </source>
</evidence>
<organism evidence="3 4">
    <name type="scientific">Camellia sinensis var. sinensis</name>
    <name type="common">China tea</name>
    <dbReference type="NCBI Taxonomy" id="542762"/>
    <lineage>
        <taxon>Eukaryota</taxon>
        <taxon>Viridiplantae</taxon>
        <taxon>Streptophyta</taxon>
        <taxon>Embryophyta</taxon>
        <taxon>Tracheophyta</taxon>
        <taxon>Spermatophyta</taxon>
        <taxon>Magnoliopsida</taxon>
        <taxon>eudicotyledons</taxon>
        <taxon>Gunneridae</taxon>
        <taxon>Pentapetalae</taxon>
        <taxon>asterids</taxon>
        <taxon>Ericales</taxon>
        <taxon>Theaceae</taxon>
        <taxon>Camellia</taxon>
    </lineage>
</organism>
<name>A0A4S4DYS2_CAMSN</name>
<dbReference type="InterPro" id="IPR011990">
    <property type="entry name" value="TPR-like_helical_dom_sf"/>
</dbReference>
<protein>
    <recommendedName>
        <fullName evidence="5">DYW domain-containing protein</fullName>
    </recommendedName>
</protein>
<dbReference type="Gene3D" id="1.25.40.10">
    <property type="entry name" value="Tetratricopeptide repeat domain"/>
    <property type="match status" value="5"/>
</dbReference>
<dbReference type="PANTHER" id="PTHR24015">
    <property type="entry name" value="OS07G0578800 PROTEIN-RELATED"/>
    <property type="match status" value="1"/>
</dbReference>
<dbReference type="Pfam" id="PF20431">
    <property type="entry name" value="E_motif"/>
    <property type="match status" value="1"/>
</dbReference>
<dbReference type="GO" id="GO:0003723">
    <property type="term" value="F:RNA binding"/>
    <property type="evidence" value="ECO:0007669"/>
    <property type="project" value="InterPro"/>
</dbReference>
<accession>A0A4S4DYS2</accession>
<dbReference type="GO" id="GO:0099402">
    <property type="term" value="P:plant organ development"/>
    <property type="evidence" value="ECO:0007669"/>
    <property type="project" value="UniProtKB-ARBA"/>
</dbReference>
<feature type="repeat" description="PPR" evidence="2">
    <location>
        <begin position="232"/>
        <end position="266"/>
    </location>
</feature>
<reference evidence="3 4" key="1">
    <citation type="journal article" date="2018" name="Proc. Natl. Acad. Sci. U.S.A.">
        <title>Draft genome sequence of Camellia sinensis var. sinensis provides insights into the evolution of the tea genome and tea quality.</title>
        <authorList>
            <person name="Wei C."/>
            <person name="Yang H."/>
            <person name="Wang S."/>
            <person name="Zhao J."/>
            <person name="Liu C."/>
            <person name="Gao L."/>
            <person name="Xia E."/>
            <person name="Lu Y."/>
            <person name="Tai Y."/>
            <person name="She G."/>
            <person name="Sun J."/>
            <person name="Cao H."/>
            <person name="Tong W."/>
            <person name="Gao Q."/>
            <person name="Li Y."/>
            <person name="Deng W."/>
            <person name="Jiang X."/>
            <person name="Wang W."/>
            <person name="Chen Q."/>
            <person name="Zhang S."/>
            <person name="Li H."/>
            <person name="Wu J."/>
            <person name="Wang P."/>
            <person name="Li P."/>
            <person name="Shi C."/>
            <person name="Zheng F."/>
            <person name="Jian J."/>
            <person name="Huang B."/>
            <person name="Shan D."/>
            <person name="Shi M."/>
            <person name="Fang C."/>
            <person name="Yue Y."/>
            <person name="Li F."/>
            <person name="Li D."/>
            <person name="Wei S."/>
            <person name="Han B."/>
            <person name="Jiang C."/>
            <person name="Yin Y."/>
            <person name="Xia T."/>
            <person name="Zhang Z."/>
            <person name="Bennetzen J.L."/>
            <person name="Zhao S."/>
            <person name="Wan X."/>
        </authorList>
    </citation>
    <scope>NUCLEOTIDE SEQUENCE [LARGE SCALE GENOMIC DNA]</scope>
    <source>
        <strain evidence="4">cv. Shuchazao</strain>
        <tissue evidence="3">Leaf</tissue>
    </source>
</reference>
<feature type="repeat" description="PPR" evidence="2">
    <location>
        <begin position="100"/>
        <end position="134"/>
    </location>
</feature>
<dbReference type="PROSITE" id="PS51375">
    <property type="entry name" value="PPR"/>
    <property type="match status" value="4"/>
</dbReference>
<dbReference type="FunFam" id="1.25.40.10:FF:000381">
    <property type="entry name" value="Pentatricopeptide repeat-containing protein"/>
    <property type="match status" value="1"/>
</dbReference>
<keyword evidence="4" id="KW-1185">Reference proteome</keyword>
<gene>
    <name evidence="3" type="ORF">TEA_014073</name>
</gene>
<dbReference type="Pfam" id="PF13041">
    <property type="entry name" value="PPR_2"/>
    <property type="match status" value="2"/>
</dbReference>
<evidence type="ECO:0008006" key="5">
    <source>
        <dbReference type="Google" id="ProtNLM"/>
    </source>
</evidence>
<dbReference type="Proteomes" id="UP000306102">
    <property type="component" value="Unassembled WGS sequence"/>
</dbReference>
<dbReference type="PANTHER" id="PTHR24015:SF550">
    <property type="entry name" value="REPEAT-CONTAINING PROTEIN, PUTATIVE-RELATED"/>
    <property type="match status" value="1"/>
</dbReference>
<evidence type="ECO:0000313" key="4">
    <source>
        <dbReference type="Proteomes" id="UP000306102"/>
    </source>
</evidence>
<feature type="repeat" description="PPR" evidence="2">
    <location>
        <begin position="333"/>
        <end position="367"/>
    </location>
</feature>